<evidence type="ECO:0000256" key="6">
    <source>
        <dbReference type="ARBA" id="ARBA00022837"/>
    </source>
</evidence>
<dbReference type="InterPro" id="IPR011118">
    <property type="entry name" value="Tannase/feruloyl_esterase"/>
</dbReference>
<dbReference type="PANTHER" id="PTHR33938">
    <property type="entry name" value="FERULOYL ESTERASE B-RELATED"/>
    <property type="match status" value="1"/>
</dbReference>
<evidence type="ECO:0000256" key="8">
    <source>
        <dbReference type="RuleBase" id="RU361238"/>
    </source>
</evidence>
<evidence type="ECO:0000256" key="3">
    <source>
        <dbReference type="ARBA" id="ARBA00022723"/>
    </source>
</evidence>
<organism evidence="10 11">
    <name type="scientific">Sporothrix brasiliensis 5110</name>
    <dbReference type="NCBI Taxonomy" id="1398154"/>
    <lineage>
        <taxon>Eukaryota</taxon>
        <taxon>Fungi</taxon>
        <taxon>Dikarya</taxon>
        <taxon>Ascomycota</taxon>
        <taxon>Pezizomycotina</taxon>
        <taxon>Sordariomycetes</taxon>
        <taxon>Sordariomycetidae</taxon>
        <taxon>Ophiostomatales</taxon>
        <taxon>Ophiostomataceae</taxon>
        <taxon>Sporothrix</taxon>
    </lineage>
</organism>
<dbReference type="HOGENOM" id="CLU_302505_0_0_1"/>
<evidence type="ECO:0000313" key="10">
    <source>
        <dbReference type="EMBL" id="KIH95298.1"/>
    </source>
</evidence>
<accession>A0A0C2FW94</accession>
<name>A0A0C2FW94_9PEZI</name>
<dbReference type="GO" id="GO:0046872">
    <property type="term" value="F:metal ion binding"/>
    <property type="evidence" value="ECO:0007669"/>
    <property type="project" value="UniProtKB-KW"/>
</dbReference>
<evidence type="ECO:0000256" key="7">
    <source>
        <dbReference type="ARBA" id="ARBA00023157"/>
    </source>
</evidence>
<keyword evidence="5 8" id="KW-0378">Hydrolase</keyword>
<feature type="chain" id="PRO_5005110931" description="Carboxylic ester hydrolase" evidence="8">
    <location>
        <begin position="18"/>
        <end position="986"/>
    </location>
</feature>
<reference evidence="10 11" key="1">
    <citation type="journal article" date="2014" name="BMC Genomics">
        <title>Comparative genomics of the major fungal agents of human and animal Sporotrichosis: Sporothrix schenckii and Sporothrix brasiliensis.</title>
        <authorList>
            <person name="Teixeira M.M."/>
            <person name="de Almeida L.G."/>
            <person name="Kubitschek-Barreira P."/>
            <person name="Alves F.L."/>
            <person name="Kioshima E.S."/>
            <person name="Abadio A.K."/>
            <person name="Fernandes L."/>
            <person name="Derengowski L.S."/>
            <person name="Ferreira K.S."/>
            <person name="Souza R.C."/>
            <person name="Ruiz J.C."/>
            <person name="de Andrade N.C."/>
            <person name="Paes H.C."/>
            <person name="Nicola A.M."/>
            <person name="Albuquerque P."/>
            <person name="Gerber A.L."/>
            <person name="Martins V.P."/>
            <person name="Peconick L.D."/>
            <person name="Neto A.V."/>
            <person name="Chaucanez C.B."/>
            <person name="Silva P.A."/>
            <person name="Cunha O.L."/>
            <person name="de Oliveira F.F."/>
            <person name="dos Santos T.C."/>
            <person name="Barros A.L."/>
            <person name="Soares M.A."/>
            <person name="de Oliveira L.M."/>
            <person name="Marini M.M."/>
            <person name="Villalobos-Duno H."/>
            <person name="Cunha M.M."/>
            <person name="de Hoog S."/>
            <person name="da Silveira J.F."/>
            <person name="Henrissat B."/>
            <person name="Nino-Vega G.A."/>
            <person name="Cisalpino P.S."/>
            <person name="Mora-Montes H.M."/>
            <person name="Almeida S.R."/>
            <person name="Stajich J.E."/>
            <person name="Lopes-Bezerra L.M."/>
            <person name="Vasconcelos A.T."/>
            <person name="Felipe M.S."/>
        </authorList>
    </citation>
    <scope>NUCLEOTIDE SEQUENCE [LARGE SCALE GENOMIC DNA]</scope>
    <source>
        <strain evidence="10 11">5110</strain>
    </source>
</reference>
<keyword evidence="7" id="KW-1015">Disulfide bond</keyword>
<dbReference type="EMBL" id="AWTV01000001">
    <property type="protein sequence ID" value="KIH95298.1"/>
    <property type="molecule type" value="Genomic_DNA"/>
</dbReference>
<evidence type="ECO:0000256" key="2">
    <source>
        <dbReference type="ARBA" id="ARBA00022487"/>
    </source>
</evidence>
<keyword evidence="2" id="KW-0719">Serine esterase</keyword>
<dbReference type="InterPro" id="IPR029058">
    <property type="entry name" value="AB_hydrolase_fold"/>
</dbReference>
<dbReference type="VEuPathDB" id="FungiDB:SPBR_03894"/>
<sequence>MASTLLALLATAAAVSAQGPTNPAPATNCAALKAPAVGNATVVSLQAATRNAVPVRATNGTRLSVSLCDVNVTLTHGNARDRVRVQVWLPLGGGSDGTASASAWNGRFQATGGSGFQAGLFDAALGPAVADGYAAASTDAGVGTTGSFPVQANTTSALTQQLFTNFASLSVHEMAVVGKALVEQLYGKPAAHSYFTGCSTGGRQGYMEAQRYPADFDGILAASPAINWDRLLAAMLWPFSALQQQFPLQPDGSGTEVPPCVLDAFQSGVVSACDALDGVTDGIVTQPGACKFDPTTLVGKAVACSSAQRGGGGGGGSQRGQNGSATSVTITNAHAAVFSKILAGPASPDGKALWYGLLPGASPTTLASTTQNGTAPFSLAATWLNNFVLALNDPRSNFSSFGASMPAARNRLAKKSTDTTAVANVQAYTNIFQQSQSLFDVQIGTDNPDLRAFQAAGGKLLSWHGLADQLVFPNGTLDYLQRTIDLLDANAVDSFYRVFVAPGVQHCGGGPGAAPSDPLASLVQWVENNKAPDTLPARKAAGAASNSTVATNSTSAAITRNLCRYPQMMVYGGSGDGRQADNWKCVAGPNQQVIAQKTASQTTPLLAVSSGASNAVSLKAVPHLAHVQIDTLVAHPAAPRLVSLVRVLTCRPRGQLVGARALENLGHAVPCKPCVARHVDRVARPYPDEHVRLLVRALLGRAAFALFEFGRRCRHEQRVAAHAQADQALVGFFRDIPVDHHRVARRVKVDNRCLRVGLREQASQQLDQVRRKAGHLLHVVSTRRLWIHPVGPVVLSAQRHPVQPLVQHLLDRQRPVHRRVFGRERARSLQNIDAVCVGRWWLVVEVHVGLVAPVGEVAVHHAVQQAFLHAQGHELGNNQEAGEERVGVYRIVRIGFSVLAVLLFVVLHVAVDGALVGQKRSKGCLDTCGRERAHRTEGRSATLCPIIPSRNLVNVLTRLDDGDRRLGILGRLLVRVQRGNVDGHNG</sequence>
<dbReference type="AlphaFoldDB" id="A0A0C2FW94"/>
<comment type="similarity">
    <text evidence="1 8">Belongs to the tannase family.</text>
</comment>
<evidence type="ECO:0000256" key="1">
    <source>
        <dbReference type="ARBA" id="ARBA00006249"/>
    </source>
</evidence>
<protein>
    <recommendedName>
        <fullName evidence="8">Carboxylic ester hydrolase</fullName>
        <ecNumber evidence="8">3.1.1.-</ecNumber>
    </recommendedName>
</protein>
<feature type="transmembrane region" description="Helical" evidence="9">
    <location>
        <begin position="894"/>
        <end position="915"/>
    </location>
</feature>
<comment type="caution">
    <text evidence="10">The sequence shown here is derived from an EMBL/GenBank/DDBJ whole genome shotgun (WGS) entry which is preliminary data.</text>
</comment>
<evidence type="ECO:0000256" key="4">
    <source>
        <dbReference type="ARBA" id="ARBA00022729"/>
    </source>
</evidence>
<keyword evidence="9" id="KW-0812">Transmembrane</keyword>
<keyword evidence="11" id="KW-1185">Reference proteome</keyword>
<evidence type="ECO:0000256" key="9">
    <source>
        <dbReference type="SAM" id="Phobius"/>
    </source>
</evidence>
<evidence type="ECO:0000313" key="11">
    <source>
        <dbReference type="Proteomes" id="UP000031575"/>
    </source>
</evidence>
<dbReference type="RefSeq" id="XP_040623308.1">
    <property type="nucleotide sequence ID" value="XM_040762182.1"/>
</dbReference>
<dbReference type="PANTHER" id="PTHR33938:SF8">
    <property type="entry name" value="CARBOXYLIC ESTER HYDROLASE"/>
    <property type="match status" value="1"/>
</dbReference>
<dbReference type="GO" id="GO:0030600">
    <property type="term" value="F:feruloyl esterase activity"/>
    <property type="evidence" value="ECO:0007669"/>
    <property type="project" value="UniProtKB-ARBA"/>
</dbReference>
<dbReference type="Pfam" id="PF07519">
    <property type="entry name" value="Tannase"/>
    <property type="match status" value="1"/>
</dbReference>
<evidence type="ECO:0000256" key="5">
    <source>
        <dbReference type="ARBA" id="ARBA00022801"/>
    </source>
</evidence>
<keyword evidence="9" id="KW-0472">Membrane</keyword>
<dbReference type="OrthoDB" id="3039123at2759"/>
<proteinExistence type="inferred from homology"/>
<dbReference type="GeneID" id="63677103"/>
<keyword evidence="4 8" id="KW-0732">Signal</keyword>
<keyword evidence="6" id="KW-0106">Calcium</keyword>
<dbReference type="SUPFAM" id="SSF53474">
    <property type="entry name" value="alpha/beta-Hydrolases"/>
    <property type="match status" value="1"/>
</dbReference>
<dbReference type="EC" id="3.1.1.-" evidence="8"/>
<keyword evidence="9" id="KW-1133">Transmembrane helix</keyword>
<gene>
    <name evidence="10" type="ORF">SPBR_03894</name>
</gene>
<dbReference type="Proteomes" id="UP000031575">
    <property type="component" value="Unassembled WGS sequence"/>
</dbReference>
<feature type="signal peptide" evidence="8">
    <location>
        <begin position="1"/>
        <end position="17"/>
    </location>
</feature>
<keyword evidence="3" id="KW-0479">Metal-binding</keyword>